<dbReference type="Proteomes" id="UP000219369">
    <property type="component" value="Unassembled WGS sequence"/>
</dbReference>
<dbReference type="VEuPathDB" id="FungiDB:FOZG_03808"/>
<feature type="transmembrane region" description="Helical" evidence="4">
    <location>
        <begin position="187"/>
        <end position="207"/>
    </location>
</feature>
<dbReference type="InterPro" id="IPR036864">
    <property type="entry name" value="Zn2-C6_fun-type_DNA-bd_sf"/>
</dbReference>
<evidence type="ECO:0000259" key="5">
    <source>
        <dbReference type="PROSITE" id="PS50048"/>
    </source>
</evidence>
<sequence length="650" mass="73922">MDYRGNRLRRKVTTCGECQRRKQKCNREKPCNFCLRRGVPTRCHYEEDSESRTASTKGVEFMPTTTRTWQSTITPEFRLLSQTGYAQGSSTNTIVSHSEPSDAIQSGSSASRHDILAILDSLAGNDYWQLTTQLPPPRVVEGLIECFFSEVNWHFQILDYSFFIDLYQAWTRADLNRNTANVQSPSLELLFFPALLFQVLAIAVMFLSQDAIAKTALGLWDCHTTRMLSESYSRIGVSLSAFFEQCMPEIIIVQHDLARCLWLKTENRGLLAWQVLGKAIRQAQVLGLHQCPQPAQKKMNDANPLEQVWLQEHRQRLWVTLFSWDSHMAILLDRPRTINISDCTAETPIGCDIPVDRLNALPTSISASTRPSLFVNRLFTYSLARKIHEILTLSANSRIVGDYDIVRRLHTEIIDLCKNHHPALRANNPDTSWDQQYPAIKKQRQFAKIMANSVILSLHRDHIKVHEESRDEAMKAALACLDAQHALMGLLPPNQQRMYGLSCHCIDACIFVAYVAKIQGAVDSNLISRVQTAVRETVIRLELLDDESLFAKNMTQVLMRTLHSLRESAGHRPTTNSSEAQSPSLTQEFLPQVATDLNMDLALQDGRFRPESFEHLGGVSTSIPSADFAFHEDEAFFMNPEEIEFQHRFE</sequence>
<evidence type="ECO:0000256" key="3">
    <source>
        <dbReference type="ARBA" id="ARBA00023242"/>
    </source>
</evidence>
<dbReference type="OrthoDB" id="10263753at2759"/>
<feature type="domain" description="Zn(2)-C6 fungal-type" evidence="5">
    <location>
        <begin position="14"/>
        <end position="45"/>
    </location>
</feature>
<dbReference type="Pfam" id="PF04082">
    <property type="entry name" value="Fungal_trans"/>
    <property type="match status" value="1"/>
</dbReference>
<keyword evidence="2" id="KW-0479">Metal-binding</keyword>
<dbReference type="PROSITE" id="PS50048">
    <property type="entry name" value="ZN2_CY6_FUNGAL_2"/>
    <property type="match status" value="1"/>
</dbReference>
<dbReference type="InterPro" id="IPR007219">
    <property type="entry name" value="XnlR_reg_dom"/>
</dbReference>
<proteinExistence type="predicted"/>
<dbReference type="SUPFAM" id="SSF57701">
    <property type="entry name" value="Zn2/Cys6 DNA-binding domain"/>
    <property type="match status" value="1"/>
</dbReference>
<dbReference type="VEuPathDB" id="FungiDB:FOC4_g10012831"/>
<dbReference type="CDD" id="cd12148">
    <property type="entry name" value="fungal_TF_MHR"/>
    <property type="match status" value="1"/>
</dbReference>
<dbReference type="VEuPathDB" id="FungiDB:FOMG_03884"/>
<organism evidence="6 7">
    <name type="scientific">Fusarium oxysporum</name>
    <name type="common">Fusarium vascular wilt</name>
    <dbReference type="NCBI Taxonomy" id="5507"/>
    <lineage>
        <taxon>Eukaryota</taxon>
        <taxon>Fungi</taxon>
        <taxon>Dikarya</taxon>
        <taxon>Ascomycota</taxon>
        <taxon>Pezizomycotina</taxon>
        <taxon>Sordariomycetes</taxon>
        <taxon>Hypocreomycetidae</taxon>
        <taxon>Hypocreales</taxon>
        <taxon>Nectriaceae</taxon>
        <taxon>Fusarium</taxon>
        <taxon>Fusarium oxysporum species complex</taxon>
    </lineage>
</organism>
<keyword evidence="3" id="KW-0539">Nucleus</keyword>
<evidence type="ECO:0000313" key="6">
    <source>
        <dbReference type="EMBL" id="SCO91256.1"/>
    </source>
</evidence>
<protein>
    <recommendedName>
        <fullName evidence="5">Zn(2)-C6 fungal-type domain-containing protein</fullName>
    </recommendedName>
</protein>
<evidence type="ECO:0000256" key="2">
    <source>
        <dbReference type="ARBA" id="ARBA00022723"/>
    </source>
</evidence>
<keyword evidence="4" id="KW-0472">Membrane</keyword>
<accession>A0A2H3U794</accession>
<gene>
    <name evidence="6" type="ORF">FRV6_15384</name>
</gene>
<dbReference type="GO" id="GO:0005634">
    <property type="term" value="C:nucleus"/>
    <property type="evidence" value="ECO:0007669"/>
    <property type="project" value="UniProtKB-SubCell"/>
</dbReference>
<dbReference type="GO" id="GO:0000981">
    <property type="term" value="F:DNA-binding transcription factor activity, RNA polymerase II-specific"/>
    <property type="evidence" value="ECO:0007669"/>
    <property type="project" value="InterPro"/>
</dbReference>
<reference evidence="7" key="1">
    <citation type="submission" date="2016-09" db="EMBL/GenBank/DDBJ databases">
        <authorList>
            <person name="Guldener U."/>
        </authorList>
    </citation>
    <scope>NUCLEOTIDE SEQUENCE [LARGE SCALE GENOMIC DNA]</scope>
    <source>
        <strain evidence="7">V64-1</strain>
    </source>
</reference>
<dbReference type="GO" id="GO:0008270">
    <property type="term" value="F:zinc ion binding"/>
    <property type="evidence" value="ECO:0007669"/>
    <property type="project" value="InterPro"/>
</dbReference>
<dbReference type="InterPro" id="IPR001138">
    <property type="entry name" value="Zn2Cys6_DnaBD"/>
</dbReference>
<dbReference type="GO" id="GO:0003677">
    <property type="term" value="F:DNA binding"/>
    <property type="evidence" value="ECO:0007669"/>
    <property type="project" value="InterPro"/>
</dbReference>
<dbReference type="CDD" id="cd00067">
    <property type="entry name" value="GAL4"/>
    <property type="match status" value="1"/>
</dbReference>
<dbReference type="PANTHER" id="PTHR31001:SF87">
    <property type="entry name" value="COL-21"/>
    <property type="match status" value="1"/>
</dbReference>
<evidence type="ECO:0000256" key="1">
    <source>
        <dbReference type="ARBA" id="ARBA00004123"/>
    </source>
</evidence>
<dbReference type="VEuPathDB" id="FungiDB:FOC1_g10014299"/>
<dbReference type="PANTHER" id="PTHR31001">
    <property type="entry name" value="UNCHARACTERIZED TRANSCRIPTIONAL REGULATORY PROTEIN"/>
    <property type="match status" value="1"/>
</dbReference>
<dbReference type="SMART" id="SM00066">
    <property type="entry name" value="GAL4"/>
    <property type="match status" value="1"/>
</dbReference>
<keyword evidence="4" id="KW-1133">Transmembrane helix</keyword>
<dbReference type="AlphaFoldDB" id="A0A2H3U794"/>
<evidence type="ECO:0000313" key="7">
    <source>
        <dbReference type="Proteomes" id="UP000219369"/>
    </source>
</evidence>
<dbReference type="InterPro" id="IPR050613">
    <property type="entry name" value="Sec_Metabolite_Reg"/>
</dbReference>
<dbReference type="VEuPathDB" id="FungiDB:HZS61_012221"/>
<dbReference type="VEuPathDB" id="FungiDB:FOXG_07904"/>
<name>A0A2H3U794_FUSOX</name>
<keyword evidence="4" id="KW-0812">Transmembrane</keyword>
<dbReference type="SMART" id="SM00906">
    <property type="entry name" value="Fungal_trans"/>
    <property type="match status" value="1"/>
</dbReference>
<evidence type="ECO:0000256" key="4">
    <source>
        <dbReference type="SAM" id="Phobius"/>
    </source>
</evidence>
<dbReference type="VEuPathDB" id="FungiDB:FOIG_03437"/>
<comment type="subcellular location">
    <subcellularLocation>
        <location evidence="1">Nucleus</location>
    </subcellularLocation>
</comment>
<dbReference type="EMBL" id="FMJY01000010">
    <property type="protein sequence ID" value="SCO91256.1"/>
    <property type="molecule type" value="Genomic_DNA"/>
</dbReference>
<dbReference type="Gene3D" id="4.10.240.10">
    <property type="entry name" value="Zn(2)-C6 fungal-type DNA-binding domain"/>
    <property type="match status" value="1"/>
</dbReference>
<dbReference type="GO" id="GO:0006351">
    <property type="term" value="P:DNA-templated transcription"/>
    <property type="evidence" value="ECO:0007669"/>
    <property type="project" value="InterPro"/>
</dbReference>